<dbReference type="PANTHER" id="PTHR31793:SF27">
    <property type="entry name" value="NOVEL THIOESTERASE SUPERFAMILY DOMAIN AND SAPOSIN A-TYPE DOMAIN CONTAINING PROTEIN (0610012H03RIK)"/>
    <property type="match status" value="1"/>
</dbReference>
<evidence type="ECO:0000313" key="4">
    <source>
        <dbReference type="Proteomes" id="UP000609651"/>
    </source>
</evidence>
<dbReference type="InterPro" id="IPR050563">
    <property type="entry name" value="4-hydroxybenzoyl-CoA_TE"/>
</dbReference>
<dbReference type="InterPro" id="IPR008272">
    <property type="entry name" value="HB-CoA_thioesterase_AS"/>
</dbReference>
<dbReference type="CDD" id="cd00586">
    <property type="entry name" value="4HBT"/>
    <property type="match status" value="1"/>
</dbReference>
<dbReference type="PIRSF" id="PIRSF003230">
    <property type="entry name" value="YbgC"/>
    <property type="match status" value="1"/>
</dbReference>
<accession>A0ABX1VEW7</accession>
<reference evidence="3 4" key="1">
    <citation type="journal article" date="2020" name="Syst. Appl. Microbiol.">
        <title>Alienimonas chondri sp. nov., a novel planctomycete isolated from the biofilm of the red alga Chondrus crispus.</title>
        <authorList>
            <person name="Vitorino I."/>
            <person name="Albuquerque L."/>
            <person name="Wiegand S."/>
            <person name="Kallscheuer N."/>
            <person name="da Costa M.S."/>
            <person name="Lobo-da-Cunha A."/>
            <person name="Jogler C."/>
            <person name="Lage O.M."/>
        </authorList>
    </citation>
    <scope>NUCLEOTIDE SEQUENCE [LARGE SCALE GENOMIC DNA]</scope>
    <source>
        <strain evidence="3 4">LzC2</strain>
    </source>
</reference>
<evidence type="ECO:0000313" key="3">
    <source>
        <dbReference type="EMBL" id="NNJ26437.1"/>
    </source>
</evidence>
<dbReference type="Proteomes" id="UP000609651">
    <property type="component" value="Unassembled WGS sequence"/>
</dbReference>
<evidence type="ECO:0000256" key="2">
    <source>
        <dbReference type="ARBA" id="ARBA00022801"/>
    </source>
</evidence>
<dbReference type="Pfam" id="PF13279">
    <property type="entry name" value="4HBT_2"/>
    <property type="match status" value="1"/>
</dbReference>
<dbReference type="RefSeq" id="WP_315854652.1">
    <property type="nucleotide sequence ID" value="NZ_WTPX01000078.1"/>
</dbReference>
<organism evidence="3 4">
    <name type="scientific">Alienimonas chondri</name>
    <dbReference type="NCBI Taxonomy" id="2681879"/>
    <lineage>
        <taxon>Bacteria</taxon>
        <taxon>Pseudomonadati</taxon>
        <taxon>Planctomycetota</taxon>
        <taxon>Planctomycetia</taxon>
        <taxon>Planctomycetales</taxon>
        <taxon>Planctomycetaceae</taxon>
        <taxon>Alienimonas</taxon>
    </lineage>
</organism>
<gene>
    <name evidence="3" type="ORF">LzC2_25220</name>
</gene>
<protein>
    <submittedName>
        <fullName evidence="3">1,4-dihydroxy-2-naphthoyl-CoA hydrolase</fullName>
        <ecNumber evidence="3">3.1.2.28</ecNumber>
    </submittedName>
</protein>
<dbReference type="InterPro" id="IPR006684">
    <property type="entry name" value="YbgC/YbaW"/>
</dbReference>
<dbReference type="PANTHER" id="PTHR31793">
    <property type="entry name" value="4-HYDROXYBENZOYL-COA THIOESTERASE FAMILY MEMBER"/>
    <property type="match status" value="1"/>
</dbReference>
<comment type="similarity">
    <text evidence="1">Belongs to the 4-hydroxybenzoyl-CoA thioesterase family.</text>
</comment>
<dbReference type="PROSITE" id="PS01328">
    <property type="entry name" value="4HBCOA_THIOESTERASE"/>
    <property type="match status" value="1"/>
</dbReference>
<dbReference type="SUPFAM" id="SSF54637">
    <property type="entry name" value="Thioesterase/thiol ester dehydrase-isomerase"/>
    <property type="match status" value="1"/>
</dbReference>
<evidence type="ECO:0000256" key="1">
    <source>
        <dbReference type="ARBA" id="ARBA00005953"/>
    </source>
</evidence>
<proteinExistence type="inferred from homology"/>
<dbReference type="GO" id="GO:0061522">
    <property type="term" value="F:1,4-dihydroxy-2-naphthoyl-CoA thioesterase activity"/>
    <property type="evidence" value="ECO:0007669"/>
    <property type="project" value="UniProtKB-EC"/>
</dbReference>
<dbReference type="EMBL" id="WTPX01000078">
    <property type="protein sequence ID" value="NNJ26437.1"/>
    <property type="molecule type" value="Genomic_DNA"/>
</dbReference>
<keyword evidence="2 3" id="KW-0378">Hydrolase</keyword>
<name>A0ABX1VEW7_9PLAN</name>
<comment type="caution">
    <text evidence="3">The sequence shown here is derived from an EMBL/GenBank/DDBJ whole genome shotgun (WGS) entry which is preliminary data.</text>
</comment>
<sequence length="152" mass="17006">MSEKLSRHVYPRRVHFSETDMAGIVHFAQFYRFMEEAEHAFLRAAGLSVMDHKADGSILGWPRVSAKCGFKSPAFFGDELEIEVSVQRIGVKSLTLDYRFTRDDGPDKNDGQPTLIAEGTMKTVACTFTPDRTMTSVPVPDSFLERIEEAGA</sequence>
<dbReference type="InterPro" id="IPR029069">
    <property type="entry name" value="HotDog_dom_sf"/>
</dbReference>
<dbReference type="EC" id="3.1.2.28" evidence="3"/>
<keyword evidence="4" id="KW-1185">Reference proteome</keyword>
<dbReference type="Gene3D" id="3.10.129.10">
    <property type="entry name" value="Hotdog Thioesterase"/>
    <property type="match status" value="1"/>
</dbReference>